<dbReference type="EMBL" id="FXAU01000002">
    <property type="protein sequence ID" value="SMG19898.1"/>
    <property type="molecule type" value="Genomic_DNA"/>
</dbReference>
<sequence>MKELTKDRATAIANELKSIIRKYDHRSFTAHIAYLANHHVRQATGQINLRSPVRQLMYLVSLYHATEIGGKELYAAGTKDHRTIIRLLNEIEKGYGYESERLKKGGMSQEEINRMLITKGTFLNYYLNATLSYVEQDIERIKRTFQHHQEHILSETALSLNDYINFYILLTTMEIERSKRYQADDDSVLRSLKSGKSFTSLSEHQKMHLLDLTDKKVFDMAIPMAELYKVADTEKAKLFMAYFTLLRNENVDYLYYTDECPYLRRPILVMDGESILMIYSKQLINAIYEFLYDICNHANAPGRKISERRDLYLEEKTTEVFRDFFGPDAEFNRSYYVNNNEKDLLILHNRTAYVIECKAHRQRTPLRDPVRAYDRIKDDFQKSIGSGYSQASEVETLFLSNDLFTLKNKSKKIIATIDAADFDEVFTIVVTQERLGQIQCDLGLLLQLPQDRPYPWAVCINDLESFLITLKRKDNHIQGFTEFLLSRELLHERLICYDELELCAYFLFDNEEFTRNCSKEGVFFSQPDMNNFFDLFYYKGFGFKDELNLSEKLKRHNIYEESVTTFHKLRPADRIREYIQARAEGGNE</sequence>
<evidence type="ECO:0000313" key="2">
    <source>
        <dbReference type="Proteomes" id="UP000192980"/>
    </source>
</evidence>
<dbReference type="STRING" id="561061.SAMN05660862_1179"/>
<name>A0A1X7IYH1_9SPHI</name>
<gene>
    <name evidence="1" type="ORF">SAMN05660862_1179</name>
</gene>
<protein>
    <submittedName>
        <fullName evidence="1">Uncharacterized protein</fullName>
    </submittedName>
</protein>
<proteinExistence type="predicted"/>
<accession>A0A1X7IYH1</accession>
<dbReference type="OrthoDB" id="7060647at2"/>
<dbReference type="Proteomes" id="UP000192980">
    <property type="component" value="Unassembled WGS sequence"/>
</dbReference>
<evidence type="ECO:0000313" key="1">
    <source>
        <dbReference type="EMBL" id="SMG19898.1"/>
    </source>
</evidence>
<reference evidence="1 2" key="1">
    <citation type="submission" date="2017-04" db="EMBL/GenBank/DDBJ databases">
        <authorList>
            <person name="Afonso C.L."/>
            <person name="Miller P.J."/>
            <person name="Scott M.A."/>
            <person name="Spackman E."/>
            <person name="Goraichik I."/>
            <person name="Dimitrov K.M."/>
            <person name="Suarez D.L."/>
            <person name="Swayne D.E."/>
        </authorList>
    </citation>
    <scope>NUCLEOTIDE SEQUENCE [LARGE SCALE GENOMIC DNA]</scope>
    <source>
        <strain evidence="1 2">DSM 22418</strain>
    </source>
</reference>
<organism evidence="1 2">
    <name type="scientific">Sphingobacterium psychroaquaticum</name>
    <dbReference type="NCBI Taxonomy" id="561061"/>
    <lineage>
        <taxon>Bacteria</taxon>
        <taxon>Pseudomonadati</taxon>
        <taxon>Bacteroidota</taxon>
        <taxon>Sphingobacteriia</taxon>
        <taxon>Sphingobacteriales</taxon>
        <taxon>Sphingobacteriaceae</taxon>
        <taxon>Sphingobacterium</taxon>
    </lineage>
</organism>
<dbReference type="AlphaFoldDB" id="A0A1X7IYH1"/>
<dbReference type="RefSeq" id="WP_159451820.1">
    <property type="nucleotide sequence ID" value="NZ_FXAU01000002.1"/>
</dbReference>
<keyword evidence="2" id="KW-1185">Reference proteome</keyword>